<feature type="transmembrane region" description="Helical" evidence="6">
    <location>
        <begin position="69"/>
        <end position="90"/>
    </location>
</feature>
<evidence type="ECO:0000313" key="7">
    <source>
        <dbReference type="EMBL" id="QKQ24001.1"/>
    </source>
</evidence>
<reference evidence="7 8" key="1">
    <citation type="submission" date="2020-05" db="EMBL/GenBank/DDBJ databases">
        <title>Horizontal transmission and recombination maintain forever young bacterial symbiont genomes.</title>
        <authorList>
            <person name="Russell S.L."/>
            <person name="Pepper-Tunick E."/>
            <person name="Svedberg J."/>
            <person name="Byrne A."/>
            <person name="Ruelas Castillo J."/>
            <person name="Vollmers C."/>
            <person name="Beinart R.A."/>
            <person name="Corbett-Detig R."/>
        </authorList>
    </citation>
    <scope>NUCLEOTIDE SEQUENCE [LARGE SCALE GENOMIC DNA]</scope>
    <source>
        <strain evidence="7">JDF_Ridge</strain>
    </source>
</reference>
<keyword evidence="2" id="KW-1003">Cell membrane</keyword>
<keyword evidence="5 6" id="KW-0472">Membrane</keyword>
<dbReference type="Pfam" id="PF03631">
    <property type="entry name" value="Virul_fac_BrkB"/>
    <property type="match status" value="1"/>
</dbReference>
<keyword evidence="4 6" id="KW-1133">Transmembrane helix</keyword>
<evidence type="ECO:0000256" key="6">
    <source>
        <dbReference type="SAM" id="Phobius"/>
    </source>
</evidence>
<feature type="transmembrane region" description="Helical" evidence="6">
    <location>
        <begin position="96"/>
        <end position="120"/>
    </location>
</feature>
<protein>
    <submittedName>
        <fullName evidence="7">YihY/virulence factor BrkB family protein</fullName>
    </submittedName>
</protein>
<evidence type="ECO:0000256" key="2">
    <source>
        <dbReference type="ARBA" id="ARBA00022475"/>
    </source>
</evidence>
<organism evidence="7 8">
    <name type="scientific">Candidatus Ruthia endofausta</name>
    <dbReference type="NCBI Taxonomy" id="2738852"/>
    <lineage>
        <taxon>Bacteria</taxon>
        <taxon>Pseudomonadati</taxon>
        <taxon>Pseudomonadota</taxon>
        <taxon>Gammaproteobacteria</taxon>
        <taxon>Candidatus Pseudothioglobaceae</taxon>
        <taxon>Candidatus Ruthturnera</taxon>
    </lineage>
</organism>
<proteinExistence type="predicted"/>
<evidence type="ECO:0000256" key="4">
    <source>
        <dbReference type="ARBA" id="ARBA00022989"/>
    </source>
</evidence>
<comment type="subcellular location">
    <subcellularLocation>
        <location evidence="1">Cell membrane</location>
        <topology evidence="1">Multi-pass membrane protein</topology>
    </subcellularLocation>
</comment>
<feature type="transmembrane region" description="Helical" evidence="6">
    <location>
        <begin position="36"/>
        <end position="57"/>
    </location>
</feature>
<gene>
    <name evidence="7" type="ORF">HUE58_02210</name>
</gene>
<dbReference type="AlphaFoldDB" id="A0A6N0HNZ5"/>
<dbReference type="GO" id="GO:0005886">
    <property type="term" value="C:plasma membrane"/>
    <property type="evidence" value="ECO:0007669"/>
    <property type="project" value="UniProtKB-SubCell"/>
</dbReference>
<feature type="transmembrane region" description="Helical" evidence="6">
    <location>
        <begin position="12"/>
        <end position="30"/>
    </location>
</feature>
<dbReference type="Proteomes" id="UP000509429">
    <property type="component" value="Chromosome"/>
</dbReference>
<accession>A0A6N0HNZ5</accession>
<dbReference type="KEGG" id="reo:HUE58_02210"/>
<sequence>MSLARHFDVDLIIYLLVSSYLSASKLFVFIPMGDIFISSLPIILSAIGLGLLYYFISNEKVSFKNAIKSGFIAVFLLEILKSILLIYINYFPFYELIYSALFMLLLFMLWVYFFLVVVLFGTSSSFCLCQAEDQ</sequence>
<keyword evidence="3 6" id="KW-0812">Transmembrane</keyword>
<dbReference type="InterPro" id="IPR017039">
    <property type="entry name" value="Virul_fac_BrkB"/>
</dbReference>
<dbReference type="RefSeq" id="WP_174605441.1">
    <property type="nucleotide sequence ID" value="NZ_CP054490.1"/>
</dbReference>
<dbReference type="PANTHER" id="PTHR30213">
    <property type="entry name" value="INNER MEMBRANE PROTEIN YHJD"/>
    <property type="match status" value="1"/>
</dbReference>
<evidence type="ECO:0000256" key="1">
    <source>
        <dbReference type="ARBA" id="ARBA00004651"/>
    </source>
</evidence>
<evidence type="ECO:0000256" key="3">
    <source>
        <dbReference type="ARBA" id="ARBA00022692"/>
    </source>
</evidence>
<dbReference type="EMBL" id="CP054490">
    <property type="protein sequence ID" value="QKQ24001.1"/>
    <property type="molecule type" value="Genomic_DNA"/>
</dbReference>
<evidence type="ECO:0000256" key="5">
    <source>
        <dbReference type="ARBA" id="ARBA00023136"/>
    </source>
</evidence>
<name>A0A6N0HNZ5_9GAMM</name>
<evidence type="ECO:0000313" key="8">
    <source>
        <dbReference type="Proteomes" id="UP000509429"/>
    </source>
</evidence>
<dbReference type="PANTHER" id="PTHR30213:SF0">
    <property type="entry name" value="UPF0761 MEMBRANE PROTEIN YIHY"/>
    <property type="match status" value="1"/>
</dbReference>
<keyword evidence="8" id="KW-1185">Reference proteome</keyword>